<dbReference type="GO" id="GO:0004843">
    <property type="term" value="F:cysteine-type deubiquitinase activity"/>
    <property type="evidence" value="ECO:0007669"/>
    <property type="project" value="UniProtKB-EC"/>
</dbReference>
<organism evidence="10 11">
    <name type="scientific">Colletotrichum scovillei</name>
    <dbReference type="NCBI Taxonomy" id="1209932"/>
    <lineage>
        <taxon>Eukaryota</taxon>
        <taxon>Fungi</taxon>
        <taxon>Dikarya</taxon>
        <taxon>Ascomycota</taxon>
        <taxon>Pezizomycotina</taxon>
        <taxon>Sordariomycetes</taxon>
        <taxon>Hypocreomycetidae</taxon>
        <taxon>Glomerellales</taxon>
        <taxon>Glomerellaceae</taxon>
        <taxon>Colletotrichum</taxon>
        <taxon>Colletotrichum acutatum species complex</taxon>
    </lineage>
</organism>
<evidence type="ECO:0000259" key="9">
    <source>
        <dbReference type="Pfam" id="PF12359"/>
    </source>
</evidence>
<feature type="domain" description="DUF3645" evidence="9">
    <location>
        <begin position="1096"/>
        <end position="1128"/>
    </location>
</feature>
<name>A0A9P7QUA8_9PEZI</name>
<keyword evidence="11" id="KW-1185">Reference proteome</keyword>
<protein>
    <recommendedName>
        <fullName evidence="2">ubiquitinyl hydrolase 1</fullName>
        <ecNumber evidence="2">3.4.19.12</ecNumber>
    </recommendedName>
</protein>
<dbReference type="PANTHER" id="PTHR13367:SF32">
    <property type="entry name" value="DUF6606 DOMAIN-CONTAINING PROTEIN"/>
    <property type="match status" value="1"/>
</dbReference>
<dbReference type="GO" id="GO:0006508">
    <property type="term" value="P:proteolysis"/>
    <property type="evidence" value="ECO:0007669"/>
    <property type="project" value="UniProtKB-KW"/>
</dbReference>
<keyword evidence="4" id="KW-0833">Ubl conjugation pathway</keyword>
<comment type="caution">
    <text evidence="10">The sequence shown here is derived from an EMBL/GenBank/DDBJ whole genome shotgun (WGS) entry which is preliminary data.</text>
</comment>
<dbReference type="SUPFAM" id="SSF52540">
    <property type="entry name" value="P-loop containing nucleoside triphosphate hydrolases"/>
    <property type="match status" value="1"/>
</dbReference>
<evidence type="ECO:0000256" key="7">
    <source>
        <dbReference type="SAM" id="MobiDB-lite"/>
    </source>
</evidence>
<dbReference type="InterPro" id="IPR022099">
    <property type="entry name" value="DUF3638"/>
</dbReference>
<evidence type="ECO:0000313" key="11">
    <source>
        <dbReference type="Proteomes" id="UP000699042"/>
    </source>
</evidence>
<dbReference type="Proteomes" id="UP000699042">
    <property type="component" value="Unassembled WGS sequence"/>
</dbReference>
<dbReference type="Pfam" id="PF12340">
    <property type="entry name" value="DUF3638"/>
    <property type="match status" value="1"/>
</dbReference>
<dbReference type="EMBL" id="JAESDN010000011">
    <property type="protein sequence ID" value="KAG7043654.1"/>
    <property type="molecule type" value="Genomic_DNA"/>
</dbReference>
<dbReference type="InterPro" id="IPR027417">
    <property type="entry name" value="P-loop_NTPase"/>
</dbReference>
<feature type="non-terminal residue" evidence="10">
    <location>
        <position position="1894"/>
    </location>
</feature>
<comment type="catalytic activity">
    <reaction evidence="1">
        <text>Thiol-dependent hydrolysis of ester, thioester, amide, peptide and isopeptide bonds formed by the C-terminal Gly of ubiquitin (a 76-residue protein attached to proteins as an intracellular targeting signal).</text>
        <dbReference type="EC" id="3.4.19.12"/>
    </reaction>
</comment>
<evidence type="ECO:0000313" key="10">
    <source>
        <dbReference type="EMBL" id="KAG7043654.1"/>
    </source>
</evidence>
<proteinExistence type="predicted"/>
<dbReference type="EC" id="3.4.19.12" evidence="2"/>
<gene>
    <name evidence="10" type="ORF">JMJ77_011476</name>
</gene>
<feature type="region of interest" description="Disordered" evidence="7">
    <location>
        <begin position="1844"/>
        <end position="1894"/>
    </location>
</feature>
<evidence type="ECO:0000256" key="5">
    <source>
        <dbReference type="ARBA" id="ARBA00022801"/>
    </source>
</evidence>
<feature type="compositionally biased region" description="Acidic residues" evidence="7">
    <location>
        <begin position="1868"/>
        <end position="1894"/>
    </location>
</feature>
<keyword evidence="6" id="KW-0788">Thiol protease</keyword>
<evidence type="ECO:0000259" key="8">
    <source>
        <dbReference type="Pfam" id="PF12340"/>
    </source>
</evidence>
<evidence type="ECO:0000256" key="1">
    <source>
        <dbReference type="ARBA" id="ARBA00000707"/>
    </source>
</evidence>
<keyword evidence="3" id="KW-0645">Protease</keyword>
<evidence type="ECO:0000256" key="3">
    <source>
        <dbReference type="ARBA" id="ARBA00022670"/>
    </source>
</evidence>
<feature type="domain" description="DUF3638" evidence="8">
    <location>
        <begin position="754"/>
        <end position="977"/>
    </location>
</feature>
<dbReference type="InterPro" id="IPR051346">
    <property type="entry name" value="OTU_Deubiquitinase"/>
</dbReference>
<evidence type="ECO:0000256" key="6">
    <source>
        <dbReference type="ARBA" id="ARBA00022807"/>
    </source>
</evidence>
<evidence type="ECO:0000256" key="2">
    <source>
        <dbReference type="ARBA" id="ARBA00012759"/>
    </source>
</evidence>
<dbReference type="Pfam" id="PF12359">
    <property type="entry name" value="DUF3645"/>
    <property type="match status" value="1"/>
</dbReference>
<sequence length="1894" mass="214046">DTNIDLDQDIGTWYGLESKLVLRNPRDIQQRSILTPIGPVEAKQIDSSMLVRVLPSGEYGKFVINRHLGRIESAPEPMLLYMKAQLHAYTSSAFPDPLTERTGTEEALQWLNSGICQPWSPLHSGPLRVLLKIAQLTPQHEYYPTDLKVMKTDRWDVSLTEGVQHEMFRPIVEQILSISAELQSFALMNVDFGVLPPAGDPHLHDRARLRRQIYERSYDNSTDIPKAVDCKYLSRDAPASSNQRHLQVLEIVNFLRTWPQKATTTQYLAQQLSQNILIGGFQESCEKTSLNDRLGIDIAANWGSLVKSCREQQTPFTLMFMLAPMSYGSKADLSLVKTLAAFAVYEELKAVELPAWVEYRDFQPNQVPQLDNLIQVLGPFKTPAPKDDGDELKSFASAKQLRRMRDQKAAWDHKADDDCAFLAKFLLAQWPCIEPGVADISKPLLVDIEAALGVVRVEWKRLYQNKDLCAHLSTVQSILDQHRTETEYEAPCFIASEESFGDRLRGGEIPSLRSDLLRKTIPTLHNGGMTNLKEVVKVKITDPRAGRLVEPFRHPSHIRQPIKLPSSTMRSSGTNVLAPSWMSAKTTLIPSSGANAELRKIVSNLSNSKSLVRQRYAKDLEKSLNAFVARHASKHTQDDTSPDFVSREVSLSILSTQRRYKAIALALEKPNENLSAECVHWLKAGQLWPAITTVTLLEQLRSTATPVQFGNSVFEALLDFGISITDAQRDLRINHATMRGDAGRYADEMANKGHSNWQPSEHPDWLLLEIEANLMIRPDQVDVALATISPASGCNSVLQMNMGQGKTSCIIPMVAAALANTQNLVRVVVPKALLLQTAQLLQARLGGLLDRQVRHIPFSRRTPTHENLVRAYHRVHRTITKQAGVMVCQPEHNLSFMLSGLQRMVDNRMPEAGPMINVQSWLRTRCRDILDESDYTLAVRTQLIYPSGSQMTVDGHPHRWQVAQDLLRLVDRHLYALAHQFPNSIEVIRRSEGGFPLLFFLRTDVEEALVKLLTSDVLRGDAGILQLQNLDGADRLAVREFLFNERPRDGTLQRIRHLCPDRPSVKQTIYLLRGILVNRILMMTLKKRRNVQYGLHPLRDPIAVPYHAKGVPSEQSEWGHPDVAILFTCLAFYYDGISITQLTQSLEHLLKSDKPTSEYDKWTRSSAGFPEHLKAWNSINVDDGQQLVEIWKALRYNIAAIDYFMNNFVFPQHAKQFKVKLQSNGWDIPLFSVHETGQSTQAKSAGQRYASTSSAMTTGFSGTNDNRTMLPLTITQDDLPGLSHTNAEVLTYLLHDRSRECHRVVGPRGARASEIDLLRELHCRGIRILIDAGAQILEMDNETLAKQWLMVDEQAAAALFFDQWNKPWIIQRSGRKTPLLASPYADDLSKSAMRLRQLGTTQSVTFFAPPEVYQSIVDLHRKPHGATVSSRDVISWLLDNTCDGIEQLQPLYYSQGIDFCRRMQAAIDNPDFVKDKYQREAYLGTIKQDEQHSLQKLYEPKRKIKGAGEFQAGSDTKIKAFVKELNQRRKAFQDTGRAVHASALQEVEQEREVAFEFETVRQVKKPHHYPALTFPGLHPEVESFAKTGRIPAGAHTFIPAFKSLSKTAIGKKFKVSDSSRSNLYVTTEFERTVKLSFDLTSDNFLRNVNWVLWSRKTEVALIVIPEEAEMLLSILKESALHCATNLITYAAPVTRKMLHFSNLNFFSIPSLPHDWKAPDWLKTELGIYGGQLYFEWAEYDQLCEFLGIDQSLPLLEYLDQEGSDSDSADTQSGEKHKVYMAPKGLTARPLSFVQEWLAARRRGQDFMSTPMGFIAQGKTLQEDHPFFRQVVIENQEKLFAPIQSKGDDEEDNGDHHLDVFAVDGMGANEEDDSDAHEDEIEYTDSEIGSEGEKD</sequence>
<evidence type="ECO:0000256" key="4">
    <source>
        <dbReference type="ARBA" id="ARBA00022786"/>
    </source>
</evidence>
<accession>A0A9P7QUA8</accession>
<dbReference type="PANTHER" id="PTHR13367">
    <property type="entry name" value="UBIQUITIN THIOESTERASE"/>
    <property type="match status" value="1"/>
</dbReference>
<reference evidence="10" key="1">
    <citation type="submission" date="2021-05" db="EMBL/GenBank/DDBJ databases">
        <title>Comparative genomics of three Colletotrichum scovillei strains and genetic complementation revealed genes involved fungal growth and virulence on chili pepper.</title>
        <authorList>
            <person name="Hsieh D.-K."/>
            <person name="Chuang S.-C."/>
            <person name="Chen C.-Y."/>
            <person name="Chao Y.-T."/>
            <person name="Lu M.-Y.J."/>
            <person name="Lee M.-H."/>
            <person name="Shih M.-C."/>
        </authorList>
    </citation>
    <scope>NUCLEOTIDE SEQUENCE</scope>
    <source>
        <strain evidence="10">Coll-153</strain>
    </source>
</reference>
<keyword evidence="5" id="KW-0378">Hydrolase</keyword>
<dbReference type="InterPro" id="IPR022105">
    <property type="entry name" value="DUF3645"/>
</dbReference>